<accession>A0A9N9X1Q2</accession>
<name>A0A9N9X1Q2_PHACE</name>
<organism evidence="1 2">
    <name type="scientific">Phaedon cochleariae</name>
    <name type="common">Mustard beetle</name>
    <dbReference type="NCBI Taxonomy" id="80249"/>
    <lineage>
        <taxon>Eukaryota</taxon>
        <taxon>Metazoa</taxon>
        <taxon>Ecdysozoa</taxon>
        <taxon>Arthropoda</taxon>
        <taxon>Hexapoda</taxon>
        <taxon>Insecta</taxon>
        <taxon>Pterygota</taxon>
        <taxon>Neoptera</taxon>
        <taxon>Endopterygota</taxon>
        <taxon>Coleoptera</taxon>
        <taxon>Polyphaga</taxon>
        <taxon>Cucujiformia</taxon>
        <taxon>Chrysomeloidea</taxon>
        <taxon>Chrysomelidae</taxon>
        <taxon>Chrysomelinae</taxon>
        <taxon>Chrysomelini</taxon>
        <taxon>Phaedon</taxon>
    </lineage>
</organism>
<dbReference type="OrthoDB" id="6766179at2759"/>
<sequence>MDGVAVSEETTALKMVMDQLANLTQSSNDLRGLIVSQSDKLDNCLKSIETLEQDNLEIHGKIASLENKLQVSLEPYGNIYQDINMHMNRARNIIVCGLEETEENDQETIKIMVQNITHPEIVSVKNVSWLGKPQTNRIRPLKVALASPDEAVSVLKNKLKISKNTFPNVKIKNDVTPLQQQELKQLYSELNDRRSKG</sequence>
<evidence type="ECO:0000313" key="2">
    <source>
        <dbReference type="Proteomes" id="UP001153737"/>
    </source>
</evidence>
<reference evidence="1" key="2">
    <citation type="submission" date="2022-10" db="EMBL/GenBank/DDBJ databases">
        <authorList>
            <consortium name="ENA_rothamsted_submissions"/>
            <consortium name="culmorum"/>
            <person name="King R."/>
        </authorList>
    </citation>
    <scope>NUCLEOTIDE SEQUENCE</scope>
</reference>
<dbReference type="PANTHER" id="PTHR37445">
    <property type="entry name" value="PROTEIN CBG24663"/>
    <property type="match status" value="1"/>
</dbReference>
<dbReference type="AlphaFoldDB" id="A0A9N9X1Q2"/>
<gene>
    <name evidence="1" type="ORF">PHAECO_LOCUS9497</name>
</gene>
<protein>
    <submittedName>
        <fullName evidence="1">Uncharacterized protein</fullName>
    </submittedName>
</protein>
<dbReference type="PANTHER" id="PTHR37445:SF3">
    <property type="entry name" value="ZINC FINGER PHD-TYPE DOMAIN-CONTAINING PROTEIN"/>
    <property type="match status" value="1"/>
</dbReference>
<proteinExistence type="predicted"/>
<dbReference type="Proteomes" id="UP001153737">
    <property type="component" value="Chromosome 5"/>
</dbReference>
<dbReference type="EMBL" id="OU896711">
    <property type="protein sequence ID" value="CAG9822036.1"/>
    <property type="molecule type" value="Genomic_DNA"/>
</dbReference>
<keyword evidence="2" id="KW-1185">Reference proteome</keyword>
<evidence type="ECO:0000313" key="1">
    <source>
        <dbReference type="EMBL" id="CAG9822036.1"/>
    </source>
</evidence>
<reference evidence="1" key="1">
    <citation type="submission" date="2022-01" db="EMBL/GenBank/DDBJ databases">
        <authorList>
            <person name="King R."/>
        </authorList>
    </citation>
    <scope>NUCLEOTIDE SEQUENCE</scope>
</reference>